<dbReference type="EMBL" id="FZOC01000003">
    <property type="protein sequence ID" value="SNR88283.1"/>
    <property type="molecule type" value="Genomic_DNA"/>
</dbReference>
<evidence type="ECO:0000256" key="1">
    <source>
        <dbReference type="SAM" id="Coils"/>
    </source>
</evidence>
<evidence type="ECO:0000313" key="4">
    <source>
        <dbReference type="Proteomes" id="UP000198324"/>
    </source>
</evidence>
<evidence type="ECO:0000313" key="3">
    <source>
        <dbReference type="EMBL" id="SNR88283.1"/>
    </source>
</evidence>
<name>A0A239A062_9BACT</name>
<evidence type="ECO:0000256" key="2">
    <source>
        <dbReference type="SAM" id="MobiDB-lite"/>
    </source>
</evidence>
<feature type="coiled-coil region" evidence="1">
    <location>
        <begin position="115"/>
        <end position="174"/>
    </location>
</feature>
<organism evidence="3 4">
    <name type="scientific">Humidesulfovibrio mexicanus</name>
    <dbReference type="NCBI Taxonomy" id="147047"/>
    <lineage>
        <taxon>Bacteria</taxon>
        <taxon>Pseudomonadati</taxon>
        <taxon>Thermodesulfobacteriota</taxon>
        <taxon>Desulfovibrionia</taxon>
        <taxon>Desulfovibrionales</taxon>
        <taxon>Desulfovibrionaceae</taxon>
        <taxon>Humidesulfovibrio</taxon>
    </lineage>
</organism>
<gene>
    <name evidence="3" type="ORF">SAMN04488503_1700</name>
</gene>
<reference evidence="3 4" key="1">
    <citation type="submission" date="2017-06" db="EMBL/GenBank/DDBJ databases">
        <authorList>
            <person name="Kim H.J."/>
            <person name="Triplett B.A."/>
        </authorList>
    </citation>
    <scope>NUCLEOTIDE SEQUENCE [LARGE SCALE GENOMIC DNA]</scope>
    <source>
        <strain evidence="3 4">DSM 13116</strain>
    </source>
</reference>
<dbReference type="RefSeq" id="WP_089273700.1">
    <property type="nucleotide sequence ID" value="NZ_FZOC01000003.1"/>
</dbReference>
<proteinExistence type="predicted"/>
<keyword evidence="4" id="KW-1185">Reference proteome</keyword>
<feature type="compositionally biased region" description="Low complexity" evidence="2">
    <location>
        <begin position="76"/>
        <end position="87"/>
    </location>
</feature>
<dbReference type="AlphaFoldDB" id="A0A239A062"/>
<sequence length="210" mass="21668">MRITGINDGVQAEGADGLTISALSKKTKTSVLTEQRGGVAEADTVDISEQGRALAALAATGEDGAQATDETAAVTQGEESADASGSGDASGQGGALSLSASAREAQAAVSAYDGNETANSTYEKILKEIQKLQEQIKEVQNDSSLTEEQKRVRVQELQQQLLSLQNQLVKAKAMSAGDPLTYMGGTRAEGASFQMTSHMLPTDTGGGDAK</sequence>
<keyword evidence="1" id="KW-0175">Coiled coil</keyword>
<protein>
    <submittedName>
        <fullName evidence="3">FlxA-like protein</fullName>
    </submittedName>
</protein>
<feature type="region of interest" description="Disordered" evidence="2">
    <location>
        <begin position="59"/>
        <end position="98"/>
    </location>
</feature>
<dbReference type="Proteomes" id="UP000198324">
    <property type="component" value="Unassembled WGS sequence"/>
</dbReference>
<accession>A0A239A062</accession>